<dbReference type="InterPro" id="IPR052172">
    <property type="entry name" value="UxaA_altronate/galactarate_dh"/>
</dbReference>
<dbReference type="Gene3D" id="2.30.130.110">
    <property type="match status" value="1"/>
</dbReference>
<evidence type="ECO:0000259" key="2">
    <source>
        <dbReference type="SMART" id="SM00858"/>
    </source>
</evidence>
<gene>
    <name evidence="3" type="ORF">HMPREF9460_00535</name>
</gene>
<dbReference type="eggNOG" id="COG2721">
    <property type="taxonomic scope" value="Bacteria"/>
</dbReference>
<evidence type="ECO:0000256" key="1">
    <source>
        <dbReference type="ARBA" id="ARBA00023239"/>
    </source>
</evidence>
<dbReference type="GO" id="GO:0019698">
    <property type="term" value="P:D-galacturonate catabolic process"/>
    <property type="evidence" value="ECO:0007669"/>
    <property type="project" value="TreeGrafter"/>
</dbReference>
<protein>
    <recommendedName>
        <fullName evidence="2">SAF domain-containing protein</fullName>
    </recommendedName>
</protein>
<organism evidence="3 4">
    <name type="scientific">Flavonifractor plautii 1_3_50AFAA</name>
    <dbReference type="NCBI Taxonomy" id="742738"/>
    <lineage>
        <taxon>Bacteria</taxon>
        <taxon>Bacillati</taxon>
        <taxon>Bacillota</taxon>
        <taxon>Clostridia</taxon>
        <taxon>Eubacteriales</taxon>
        <taxon>Oscillospiraceae</taxon>
        <taxon>Flavonifractor</taxon>
    </lineage>
</organism>
<proteinExistence type="predicted"/>
<keyword evidence="4" id="KW-1185">Reference proteome</keyword>
<dbReference type="InterPro" id="IPR044144">
    <property type="entry name" value="SAF_UxaA/GarD"/>
</dbReference>
<reference evidence="3 4" key="1">
    <citation type="submission" date="2011-08" db="EMBL/GenBank/DDBJ databases">
        <title>The Genome Sequence of Clostridium orbiscindens 1_3_50AFAA.</title>
        <authorList>
            <consortium name="The Broad Institute Genome Sequencing Platform"/>
            <person name="Earl A."/>
            <person name="Ward D."/>
            <person name="Feldgarden M."/>
            <person name="Gevers D."/>
            <person name="Daigneault M."/>
            <person name="Strauss J."/>
            <person name="Allen-Vercoe E."/>
            <person name="Young S.K."/>
            <person name="Zeng Q."/>
            <person name="Gargeya S."/>
            <person name="Fitzgerald M."/>
            <person name="Haas B."/>
            <person name="Abouelleil A."/>
            <person name="Alvarado L."/>
            <person name="Arachchi H.M."/>
            <person name="Berlin A."/>
            <person name="Brown A."/>
            <person name="Chapman S.B."/>
            <person name="Chen Z."/>
            <person name="Dunbar C."/>
            <person name="Freedman E."/>
            <person name="Gearin G."/>
            <person name="Gellesch M."/>
            <person name="Goldberg J."/>
            <person name="Griggs A."/>
            <person name="Gujja S."/>
            <person name="Heiman D."/>
            <person name="Howarth C."/>
            <person name="Larson L."/>
            <person name="Lui A."/>
            <person name="MacDonald P.J.P."/>
            <person name="Montmayeur A."/>
            <person name="Murphy C."/>
            <person name="Neiman D."/>
            <person name="Pearson M."/>
            <person name="Priest M."/>
            <person name="Roberts A."/>
            <person name="Saif S."/>
            <person name="Shea T."/>
            <person name="Shenoy N."/>
            <person name="Sisk P."/>
            <person name="Stolte C."/>
            <person name="Sykes S."/>
            <person name="Wortman J."/>
            <person name="Nusbaum C."/>
            <person name="Birren B."/>
        </authorList>
    </citation>
    <scope>NUCLEOTIDE SEQUENCE [LARGE SCALE GENOMIC DNA]</scope>
    <source>
        <strain evidence="3 4">1_3_50AFAA</strain>
    </source>
</reference>
<dbReference type="Proteomes" id="UP000029585">
    <property type="component" value="Unassembled WGS sequence"/>
</dbReference>
<dbReference type="CDD" id="cd11613">
    <property type="entry name" value="SAF_AH_GD"/>
    <property type="match status" value="1"/>
</dbReference>
<sequence>MSRCLRIAPTDNVAVALEPVAAGIRVAVEGASVTTREDIPQGHKLALTAIPAGADVIKYGYPIGRARTEIQPGQWVHTHNLATRLDGADAP</sequence>
<dbReference type="SMART" id="SM00858">
    <property type="entry name" value="SAF"/>
    <property type="match status" value="1"/>
</dbReference>
<dbReference type="AlphaFoldDB" id="A0A096BDD1"/>
<dbReference type="GO" id="GO:0016829">
    <property type="term" value="F:lyase activity"/>
    <property type="evidence" value="ECO:0007669"/>
    <property type="project" value="UniProtKB-KW"/>
</dbReference>
<feature type="domain" description="SAF" evidence="2">
    <location>
        <begin position="11"/>
        <end position="82"/>
    </location>
</feature>
<keyword evidence="1" id="KW-0456">Lyase</keyword>
<dbReference type="EMBL" id="ADLO01000020">
    <property type="protein sequence ID" value="KGF57021.1"/>
    <property type="molecule type" value="Genomic_DNA"/>
</dbReference>
<dbReference type="PANTHER" id="PTHR30536">
    <property type="entry name" value="ALTRONATE/GALACTARATE DEHYDRATASE"/>
    <property type="match status" value="1"/>
</dbReference>
<dbReference type="Pfam" id="PF08666">
    <property type="entry name" value="SAF"/>
    <property type="match status" value="1"/>
</dbReference>
<evidence type="ECO:0000313" key="3">
    <source>
        <dbReference type="EMBL" id="KGF57021.1"/>
    </source>
</evidence>
<name>A0A096BDD1_FLAPL</name>
<accession>A0A096BDD1</accession>
<dbReference type="InterPro" id="IPR013974">
    <property type="entry name" value="SAF"/>
</dbReference>
<comment type="caution">
    <text evidence="3">The sequence shown here is derived from an EMBL/GenBank/DDBJ whole genome shotgun (WGS) entry which is preliminary data.</text>
</comment>
<dbReference type="PANTHER" id="PTHR30536:SF5">
    <property type="entry name" value="ALTRONATE DEHYDRATASE"/>
    <property type="match status" value="1"/>
</dbReference>
<dbReference type="HOGENOM" id="CLU_084161_3_0_9"/>
<evidence type="ECO:0000313" key="4">
    <source>
        <dbReference type="Proteomes" id="UP000029585"/>
    </source>
</evidence>
<feature type="non-terminal residue" evidence="3">
    <location>
        <position position="91"/>
    </location>
</feature>
<dbReference type="RefSeq" id="WP_044938742.1">
    <property type="nucleotide sequence ID" value="NZ_KN174161.1"/>
</dbReference>